<dbReference type="EMBL" id="JAXOTQ010000070">
    <property type="protein sequence ID" value="MDZ5494341.1"/>
    <property type="molecule type" value="Genomic_DNA"/>
</dbReference>
<proteinExistence type="predicted"/>
<protein>
    <submittedName>
        <fullName evidence="1">Uncharacterized protein</fullName>
    </submittedName>
</protein>
<comment type="caution">
    <text evidence="1">The sequence shown here is derived from an EMBL/GenBank/DDBJ whole genome shotgun (WGS) entry which is preliminary data.</text>
</comment>
<evidence type="ECO:0000313" key="2">
    <source>
        <dbReference type="Proteomes" id="UP001290101"/>
    </source>
</evidence>
<accession>A0ABU5JP72</accession>
<dbReference type="RefSeq" id="WP_322443809.1">
    <property type="nucleotide sequence ID" value="NZ_JAXOTQ010000070.1"/>
</dbReference>
<dbReference type="Proteomes" id="UP001290101">
    <property type="component" value="Unassembled WGS sequence"/>
</dbReference>
<organism evidence="1 2">
    <name type="scientific">Micromonospora sicca</name>
    <dbReference type="NCBI Taxonomy" id="2202420"/>
    <lineage>
        <taxon>Bacteria</taxon>
        <taxon>Bacillati</taxon>
        <taxon>Actinomycetota</taxon>
        <taxon>Actinomycetes</taxon>
        <taxon>Micromonosporales</taxon>
        <taxon>Micromonosporaceae</taxon>
        <taxon>Micromonospora</taxon>
    </lineage>
</organism>
<sequence>MWWRLWLEGRVVVLADGLDEVLADTAQPADRYRLLREAIRDGSPW</sequence>
<name>A0ABU5JP72_9ACTN</name>
<reference evidence="1 2" key="1">
    <citation type="submission" date="2023-12" db="EMBL/GenBank/DDBJ databases">
        <title>Micromonospora sp. nov., isolated from Atacama Desert.</title>
        <authorList>
            <person name="Carro L."/>
            <person name="Golinska P."/>
            <person name="Klenk H.-P."/>
            <person name="Goodfellow M."/>
        </authorList>
    </citation>
    <scope>NUCLEOTIDE SEQUENCE [LARGE SCALE GENOMIC DNA]</scope>
    <source>
        <strain evidence="1 2">4G53</strain>
    </source>
</reference>
<evidence type="ECO:0000313" key="1">
    <source>
        <dbReference type="EMBL" id="MDZ5494341.1"/>
    </source>
</evidence>
<gene>
    <name evidence="1" type="ORF">U2F25_33680</name>
</gene>
<keyword evidence="2" id="KW-1185">Reference proteome</keyword>